<accession>A0A6G1IZK8</accession>
<dbReference type="OrthoDB" id="10029320at2759"/>
<feature type="transmembrane region" description="Helical" evidence="3">
    <location>
        <begin position="6"/>
        <end position="24"/>
    </location>
</feature>
<dbReference type="EMBL" id="MU005584">
    <property type="protein sequence ID" value="KAF2683403.1"/>
    <property type="molecule type" value="Genomic_DNA"/>
</dbReference>
<dbReference type="Gene3D" id="1.10.630.10">
    <property type="entry name" value="Cytochrome P450"/>
    <property type="match status" value="1"/>
</dbReference>
<keyword evidence="3" id="KW-0472">Membrane</keyword>
<name>A0A6G1IZK8_9PLEO</name>
<dbReference type="GO" id="GO:0004497">
    <property type="term" value="F:monooxygenase activity"/>
    <property type="evidence" value="ECO:0007669"/>
    <property type="project" value="InterPro"/>
</dbReference>
<keyword evidence="5" id="KW-1185">Reference proteome</keyword>
<comment type="cofactor">
    <cofactor evidence="1">
        <name>heme</name>
        <dbReference type="ChEBI" id="CHEBI:30413"/>
    </cofactor>
</comment>
<dbReference type="SUPFAM" id="SSF48264">
    <property type="entry name" value="Cytochrome P450"/>
    <property type="match status" value="1"/>
</dbReference>
<evidence type="ECO:0000256" key="3">
    <source>
        <dbReference type="SAM" id="Phobius"/>
    </source>
</evidence>
<dbReference type="Proteomes" id="UP000799291">
    <property type="component" value="Unassembled WGS sequence"/>
</dbReference>
<sequence length="558" mass="63293">MVNTSYALLAAVPAIAWFLYLQLYNWRFKTFSHIPQHFQNTLLLGHLKTLAGGFKRLGDSRRHPDYMFDALFKDAGQPEISLLDLRPVNYPMTVVASHEIAEQISRVTKLYPTSVTKSPTLQGNFRRLIGARSIISEEGESWKALRKRFNLGFAPQHLITLLPAILAKSTTFMSKLDSLAELGEDFDMDPLCTSLTFDIIGDIVTNIDLKAQDDEAGAHEIVYHFRELTKSYSDTGRIWLWLNIPLRAKRLYHSYYADVVIKRCIREKFAEIKAAQSTETKETRDRSVLALALKDIDVLTSESLQTTADQVKSFFFAGHDTTSILLQWLFYALSVHPKCLETIRAEHDAVFGHRDPREAFLSKPDETLKALSYSSACIKEALRLWPPAGSARLSIPGKGFKVRLFDGQEVCLDGTILYLNQYLIHRDPKVYGENANDFMPERWLGDTDTTSASKDDDGSQTGASKIPISAWRPFERGPRNCIGQELANLEARVILACVMRRYDFVKIGAGEVEVDEKDKPILDDKGKYKTMSELFNSMVVTAKPYEKCRMRVKMHKAL</sequence>
<organism evidence="4 5">
    <name type="scientific">Lentithecium fluviatile CBS 122367</name>
    <dbReference type="NCBI Taxonomy" id="1168545"/>
    <lineage>
        <taxon>Eukaryota</taxon>
        <taxon>Fungi</taxon>
        <taxon>Dikarya</taxon>
        <taxon>Ascomycota</taxon>
        <taxon>Pezizomycotina</taxon>
        <taxon>Dothideomycetes</taxon>
        <taxon>Pleosporomycetidae</taxon>
        <taxon>Pleosporales</taxon>
        <taxon>Massarineae</taxon>
        <taxon>Lentitheciaceae</taxon>
        <taxon>Lentithecium</taxon>
    </lineage>
</organism>
<dbReference type="PRINTS" id="PR00463">
    <property type="entry name" value="EP450I"/>
</dbReference>
<keyword evidence="3" id="KW-1133">Transmembrane helix</keyword>
<dbReference type="InterPro" id="IPR002401">
    <property type="entry name" value="Cyt_P450_E_grp-I"/>
</dbReference>
<keyword evidence="1" id="KW-0479">Metal-binding</keyword>
<feature type="region of interest" description="Disordered" evidence="2">
    <location>
        <begin position="442"/>
        <end position="464"/>
    </location>
</feature>
<keyword evidence="3" id="KW-0812">Transmembrane</keyword>
<gene>
    <name evidence="4" type="ORF">K458DRAFT_304984</name>
</gene>
<dbReference type="InterPro" id="IPR050121">
    <property type="entry name" value="Cytochrome_P450_monoxygenase"/>
</dbReference>
<protein>
    <submittedName>
        <fullName evidence="4">Cytochrome P450</fullName>
    </submittedName>
</protein>
<evidence type="ECO:0000313" key="5">
    <source>
        <dbReference type="Proteomes" id="UP000799291"/>
    </source>
</evidence>
<dbReference type="Pfam" id="PF00067">
    <property type="entry name" value="p450"/>
    <property type="match status" value="1"/>
</dbReference>
<evidence type="ECO:0000256" key="2">
    <source>
        <dbReference type="SAM" id="MobiDB-lite"/>
    </source>
</evidence>
<dbReference type="InterPro" id="IPR001128">
    <property type="entry name" value="Cyt_P450"/>
</dbReference>
<proteinExistence type="predicted"/>
<keyword evidence="1" id="KW-0349">Heme</keyword>
<dbReference type="GO" id="GO:0005506">
    <property type="term" value="F:iron ion binding"/>
    <property type="evidence" value="ECO:0007669"/>
    <property type="project" value="InterPro"/>
</dbReference>
<dbReference type="InterPro" id="IPR036396">
    <property type="entry name" value="Cyt_P450_sf"/>
</dbReference>
<feature type="binding site" description="axial binding residue" evidence="1">
    <location>
        <position position="481"/>
    </location>
    <ligand>
        <name>heme</name>
        <dbReference type="ChEBI" id="CHEBI:30413"/>
    </ligand>
    <ligandPart>
        <name>Fe</name>
        <dbReference type="ChEBI" id="CHEBI:18248"/>
    </ligandPart>
</feature>
<evidence type="ECO:0000313" key="4">
    <source>
        <dbReference type="EMBL" id="KAF2683403.1"/>
    </source>
</evidence>
<dbReference type="PANTHER" id="PTHR24305:SF222">
    <property type="entry name" value="CYTOCHROME P450 MONOOXYGENASE STCS"/>
    <property type="match status" value="1"/>
</dbReference>
<dbReference type="PRINTS" id="PR00385">
    <property type="entry name" value="P450"/>
</dbReference>
<dbReference type="GO" id="GO:0016705">
    <property type="term" value="F:oxidoreductase activity, acting on paired donors, with incorporation or reduction of molecular oxygen"/>
    <property type="evidence" value="ECO:0007669"/>
    <property type="project" value="InterPro"/>
</dbReference>
<evidence type="ECO:0000256" key="1">
    <source>
        <dbReference type="PIRSR" id="PIRSR602401-1"/>
    </source>
</evidence>
<dbReference type="PANTHER" id="PTHR24305">
    <property type="entry name" value="CYTOCHROME P450"/>
    <property type="match status" value="1"/>
</dbReference>
<dbReference type="AlphaFoldDB" id="A0A6G1IZK8"/>
<reference evidence="4" key="1">
    <citation type="journal article" date="2020" name="Stud. Mycol.">
        <title>101 Dothideomycetes genomes: a test case for predicting lifestyles and emergence of pathogens.</title>
        <authorList>
            <person name="Haridas S."/>
            <person name="Albert R."/>
            <person name="Binder M."/>
            <person name="Bloem J."/>
            <person name="Labutti K."/>
            <person name="Salamov A."/>
            <person name="Andreopoulos B."/>
            <person name="Baker S."/>
            <person name="Barry K."/>
            <person name="Bills G."/>
            <person name="Bluhm B."/>
            <person name="Cannon C."/>
            <person name="Castanera R."/>
            <person name="Culley D."/>
            <person name="Daum C."/>
            <person name="Ezra D."/>
            <person name="Gonzalez J."/>
            <person name="Henrissat B."/>
            <person name="Kuo A."/>
            <person name="Liang C."/>
            <person name="Lipzen A."/>
            <person name="Lutzoni F."/>
            <person name="Magnuson J."/>
            <person name="Mondo S."/>
            <person name="Nolan M."/>
            <person name="Ohm R."/>
            <person name="Pangilinan J."/>
            <person name="Park H.-J."/>
            <person name="Ramirez L."/>
            <person name="Alfaro M."/>
            <person name="Sun H."/>
            <person name="Tritt A."/>
            <person name="Yoshinaga Y."/>
            <person name="Zwiers L.-H."/>
            <person name="Turgeon B."/>
            <person name="Goodwin S."/>
            <person name="Spatafora J."/>
            <person name="Crous P."/>
            <person name="Grigoriev I."/>
        </authorList>
    </citation>
    <scope>NUCLEOTIDE SEQUENCE</scope>
    <source>
        <strain evidence="4">CBS 122367</strain>
    </source>
</reference>
<dbReference type="CDD" id="cd11051">
    <property type="entry name" value="CYP59-like"/>
    <property type="match status" value="1"/>
</dbReference>
<dbReference type="GO" id="GO:0020037">
    <property type="term" value="F:heme binding"/>
    <property type="evidence" value="ECO:0007669"/>
    <property type="project" value="InterPro"/>
</dbReference>
<keyword evidence="1" id="KW-0408">Iron</keyword>